<evidence type="ECO:0000313" key="1">
    <source>
        <dbReference type="EMBL" id="EKY29046.1"/>
    </source>
</evidence>
<dbReference type="InterPro" id="IPR010310">
    <property type="entry name" value="T7SS_ESAT-6-like"/>
</dbReference>
<dbReference type="InterPro" id="IPR036689">
    <property type="entry name" value="ESAT-6-like_sf"/>
</dbReference>
<evidence type="ECO:0000313" key="2">
    <source>
        <dbReference type="Proteomes" id="UP000010420"/>
    </source>
</evidence>
<sequence length="117" mass="13679">MIYQKNIYKFYKYKGSGYMAKIMVDPSKLEMAANKMEQQAADYAKLYKQLFTEVEAMEKAWQGADNIAYTTQIQGFREDLNQIKKLLDDYSTFLKQSAKIYKNTQEEVVNKAKTLTN</sequence>
<protein>
    <submittedName>
        <fullName evidence="1">WXG100 family type VII secretion target</fullName>
    </submittedName>
</protein>
<comment type="caution">
    <text evidence="1">The sequence shown here is derived from an EMBL/GenBank/DDBJ whole genome shotgun (WGS) entry which is preliminary data.</text>
</comment>
<keyword evidence="2" id="KW-1185">Reference proteome</keyword>
<gene>
    <name evidence="1" type="ORF">HMPREF0216_00405</name>
</gene>
<dbReference type="eggNOG" id="ENOG50339JZ">
    <property type="taxonomic scope" value="Bacteria"/>
</dbReference>
<reference evidence="1 2" key="1">
    <citation type="submission" date="2012-05" db="EMBL/GenBank/DDBJ databases">
        <authorList>
            <person name="Weinstock G."/>
            <person name="Sodergren E."/>
            <person name="Lobos E.A."/>
            <person name="Fulton L."/>
            <person name="Fulton R."/>
            <person name="Courtney L."/>
            <person name="Fronick C."/>
            <person name="O'Laughlin M."/>
            <person name="Godfrey J."/>
            <person name="Wilson R.M."/>
            <person name="Miner T."/>
            <person name="Farmer C."/>
            <person name="Delehaunty K."/>
            <person name="Cordes M."/>
            <person name="Minx P."/>
            <person name="Tomlinson C."/>
            <person name="Chen J."/>
            <person name="Wollam A."/>
            <person name="Pepin K.H."/>
            <person name="Bhonagiri V."/>
            <person name="Zhang X."/>
            <person name="Suruliraj S."/>
            <person name="Warren W."/>
            <person name="Mitreva M."/>
            <person name="Mardis E.R."/>
            <person name="Wilson R.K."/>
        </authorList>
    </citation>
    <scope>NUCLEOTIDE SEQUENCE [LARGE SCALE GENOMIC DNA]</scope>
    <source>
        <strain evidence="1 2">DSM 1785</strain>
    </source>
</reference>
<accession>L1QM78</accession>
<dbReference type="STRING" id="545697.HMPREF0216_00405"/>
<dbReference type="Pfam" id="PF06013">
    <property type="entry name" value="WXG100"/>
    <property type="match status" value="1"/>
</dbReference>
<dbReference type="AlphaFoldDB" id="L1QM78"/>
<proteinExistence type="predicted"/>
<dbReference type="SUPFAM" id="SSF140453">
    <property type="entry name" value="EsxAB dimer-like"/>
    <property type="match status" value="1"/>
</dbReference>
<dbReference type="Proteomes" id="UP000010420">
    <property type="component" value="Unassembled WGS sequence"/>
</dbReference>
<dbReference type="EMBL" id="AMEZ01000013">
    <property type="protein sequence ID" value="EKY29046.1"/>
    <property type="molecule type" value="Genomic_DNA"/>
</dbReference>
<dbReference type="NCBIfam" id="TIGR03930">
    <property type="entry name" value="WXG100_ESAT6"/>
    <property type="match status" value="1"/>
</dbReference>
<dbReference type="PATRIC" id="fig|545697.3.peg.398"/>
<name>L1QM78_9CLOT</name>
<dbReference type="HOGENOM" id="CLU_160587_0_0_9"/>
<dbReference type="Gene3D" id="1.10.287.1060">
    <property type="entry name" value="ESAT-6-like"/>
    <property type="match status" value="1"/>
</dbReference>
<organism evidence="1 2">
    <name type="scientific">Clostridium celatum DSM 1785</name>
    <dbReference type="NCBI Taxonomy" id="545697"/>
    <lineage>
        <taxon>Bacteria</taxon>
        <taxon>Bacillati</taxon>
        <taxon>Bacillota</taxon>
        <taxon>Clostridia</taxon>
        <taxon>Eubacteriales</taxon>
        <taxon>Clostridiaceae</taxon>
        <taxon>Clostridium</taxon>
    </lineage>
</organism>